<dbReference type="SUPFAM" id="SSF52540">
    <property type="entry name" value="P-loop containing nucleoside triphosphate hydrolases"/>
    <property type="match status" value="2"/>
</dbReference>
<dbReference type="GO" id="GO:0005524">
    <property type="term" value="F:ATP binding"/>
    <property type="evidence" value="ECO:0007669"/>
    <property type="project" value="UniProtKB-KW"/>
</dbReference>
<dbReference type="GO" id="GO:0006355">
    <property type="term" value="P:regulation of DNA-templated transcription"/>
    <property type="evidence" value="ECO:0007669"/>
    <property type="project" value="InterPro"/>
</dbReference>
<accession>A0A3B1B628</accession>
<dbReference type="AlphaFoldDB" id="A0A3B1B628"/>
<feature type="domain" description="Helicase ATP-binding" evidence="9">
    <location>
        <begin position="165"/>
        <end position="335"/>
    </location>
</feature>
<sequence length="969" mass="110767">MTNNDFIPGQRWISDTEPELGLGVIAVADARTVSLHFPASDENRTYAREGSPLTRVRFSQHDSIENVDGIKIRVEEISEADGLLTYLGKDKAGKKYQVAEGCLNHAMKLNKPRDRLFNLQLDKNSAYELRYITLNKLHSLLPSPVRGLAGARVSLVPHQLFIAHELTSRSAPRALLADEVGLGKTIEAGLILHQQYLNGRARRILIMVPETLQHQWLVEMLRRFNLRFSIFNEQRCASLEHENENPFHSEQLILCNQTFLQENPLRREQILAGNWDILVVDEAHHLQWHAGKASPEYELVEALSNVTPGVLLLTATPEQLGAEGHFARLRLLDPDRFFSLDEFLAEENLYAPIAHAVENLQDSGHLNTQNRQALKLALADSPQALSLLEQLTDTTGKDRRETAETLLQLLRDRHGTGRILFRNSRNTIKGFPERQLHAFPLEAEADYLQTIVQATENAEPHVDIARFALTPERIYQEHKKDHEPDWVERDPRLDWLYQTIKSLRDKKILVICASATTVLELEAALRRRHGLRAAVFHEAMSIIEQDRAAAWFADMEEGVQTLLCSEIGSEGRNFQFAHHLVMFDLPLNPDLLEQRIGRLDRIGQKYTIQILVPFIKDSAQAVMLDWYHQGIDAFTHTCPAGQSVYQQVETDLLRLLQQPQDNAAAKQALLQQTRPLFKEISTRLQQGRDRLLELNSFRENEAREIVSLLEKQDHDSSCANYMQLVFDTYGVDYEPHDFKSHVARPSDHMLIHHFPELPAEGLTLTYSREHALVHEDQHFMNWEHPMVTGIMDLILSSEQGNAALAICKHPKLKTGDILLETLFRIEGTAPRQLQIDRFLPPQLIRLLLDTRLNDCSDIIPITELEALAVDLDAYTLRQILDSQQDSLRKIIEHAETQATEQLPRILDSHTGHMQKRLGDEIRRLQELQRVNPNVRDEEIAFLENQCTELGKYMQQTGLRLDALRLIIAA</sequence>
<dbReference type="Gene3D" id="6.10.140.1500">
    <property type="match status" value="1"/>
</dbReference>
<dbReference type="SMART" id="SM00487">
    <property type="entry name" value="DEXDc"/>
    <property type="match status" value="1"/>
</dbReference>
<dbReference type="InterPro" id="IPR040766">
    <property type="entry name" value="Tudor_2_RapA"/>
</dbReference>
<dbReference type="PANTHER" id="PTHR45766:SF6">
    <property type="entry name" value="SWI_SNF-RELATED MATRIX-ASSOCIATED ACTIN-DEPENDENT REGULATOR OF CHROMATIN SUBFAMILY A-LIKE PROTEIN 1"/>
    <property type="match status" value="1"/>
</dbReference>
<dbReference type="PANTHER" id="PTHR45766">
    <property type="entry name" value="DNA ANNEALING HELICASE AND ENDONUCLEASE ZRANB3 FAMILY MEMBER"/>
    <property type="match status" value="1"/>
</dbReference>
<keyword evidence="2" id="KW-0378">Hydrolase</keyword>
<dbReference type="Pfam" id="PF00271">
    <property type="entry name" value="Helicase_C"/>
    <property type="match status" value="1"/>
</dbReference>
<dbReference type="InterPro" id="IPR040765">
    <property type="entry name" value="Tudor_1_RapA"/>
</dbReference>
<dbReference type="Gene3D" id="2.30.30.930">
    <property type="match status" value="1"/>
</dbReference>
<dbReference type="InterPro" id="IPR057342">
    <property type="entry name" value="DEXDc_RapA"/>
</dbReference>
<dbReference type="InterPro" id="IPR049730">
    <property type="entry name" value="SNF2/RAD54-like_C"/>
</dbReference>
<dbReference type="InterPro" id="IPR038718">
    <property type="entry name" value="SNF2-like_sf"/>
</dbReference>
<evidence type="ECO:0000313" key="11">
    <source>
        <dbReference type="EMBL" id="VAX13729.1"/>
    </source>
</evidence>
<evidence type="ECO:0000256" key="6">
    <source>
        <dbReference type="ARBA" id="ARBA00023125"/>
    </source>
</evidence>
<evidence type="ECO:0000256" key="8">
    <source>
        <dbReference type="ARBA" id="ARBA00023163"/>
    </source>
</evidence>
<evidence type="ECO:0000259" key="9">
    <source>
        <dbReference type="PROSITE" id="PS51192"/>
    </source>
</evidence>
<name>A0A3B1B628_9ZZZZ</name>
<protein>
    <submittedName>
        <fullName evidence="11">RNA polymerase associated protein RapA</fullName>
    </submittedName>
</protein>
<dbReference type="Gene3D" id="3.40.50.10810">
    <property type="entry name" value="Tandem AAA-ATPase domain"/>
    <property type="match status" value="1"/>
</dbReference>
<proteinExistence type="inferred from homology"/>
<gene>
    <name evidence="11" type="ORF">MNBD_GAMMA24-1083</name>
</gene>
<dbReference type="InterPro" id="IPR022737">
    <property type="entry name" value="RapA_C"/>
</dbReference>
<organism evidence="11">
    <name type="scientific">hydrothermal vent metagenome</name>
    <dbReference type="NCBI Taxonomy" id="652676"/>
    <lineage>
        <taxon>unclassified sequences</taxon>
        <taxon>metagenomes</taxon>
        <taxon>ecological metagenomes</taxon>
    </lineage>
</organism>
<keyword evidence="7" id="KW-0010">Activator</keyword>
<dbReference type="Gene3D" id="6.10.140.2230">
    <property type="match status" value="1"/>
</dbReference>
<evidence type="ECO:0000259" key="10">
    <source>
        <dbReference type="PROSITE" id="PS51194"/>
    </source>
</evidence>
<dbReference type="InterPro" id="IPR023949">
    <property type="entry name" value="Helicase_RapA"/>
</dbReference>
<dbReference type="SMART" id="SM00490">
    <property type="entry name" value="HELICc"/>
    <property type="match status" value="1"/>
</dbReference>
<evidence type="ECO:0000256" key="5">
    <source>
        <dbReference type="ARBA" id="ARBA00023015"/>
    </source>
</evidence>
<keyword evidence="5" id="KW-0805">Transcription regulation</keyword>
<dbReference type="Pfam" id="PF18337">
    <property type="entry name" value="Tudor_RapA"/>
    <property type="match status" value="1"/>
</dbReference>
<dbReference type="PROSITE" id="PS51192">
    <property type="entry name" value="HELICASE_ATP_BIND_1"/>
    <property type="match status" value="1"/>
</dbReference>
<evidence type="ECO:0000256" key="3">
    <source>
        <dbReference type="ARBA" id="ARBA00022806"/>
    </source>
</evidence>
<dbReference type="PROSITE" id="PS51194">
    <property type="entry name" value="HELICASE_CTER"/>
    <property type="match status" value="1"/>
</dbReference>
<dbReference type="GO" id="GO:0004386">
    <property type="term" value="F:helicase activity"/>
    <property type="evidence" value="ECO:0007669"/>
    <property type="project" value="UniProtKB-KW"/>
</dbReference>
<dbReference type="InterPro" id="IPR001650">
    <property type="entry name" value="Helicase_C-like"/>
</dbReference>
<dbReference type="GO" id="GO:0003677">
    <property type="term" value="F:DNA binding"/>
    <property type="evidence" value="ECO:0007669"/>
    <property type="project" value="UniProtKB-KW"/>
</dbReference>
<keyword evidence="3" id="KW-0347">Helicase</keyword>
<evidence type="ECO:0000256" key="2">
    <source>
        <dbReference type="ARBA" id="ARBA00022801"/>
    </source>
</evidence>
<feature type="domain" description="Helicase C-terminal" evidence="10">
    <location>
        <begin position="492"/>
        <end position="652"/>
    </location>
</feature>
<dbReference type="GO" id="GO:0016817">
    <property type="term" value="F:hydrolase activity, acting on acid anhydrides"/>
    <property type="evidence" value="ECO:0007669"/>
    <property type="project" value="InterPro"/>
</dbReference>
<dbReference type="InterPro" id="IPR014001">
    <property type="entry name" value="Helicase_ATP-bd"/>
</dbReference>
<dbReference type="Gene3D" id="3.40.50.300">
    <property type="entry name" value="P-loop containing nucleotide triphosphate hydrolases"/>
    <property type="match status" value="1"/>
</dbReference>
<dbReference type="NCBIfam" id="NF003426">
    <property type="entry name" value="PRK04914.1"/>
    <property type="match status" value="1"/>
</dbReference>
<dbReference type="CDD" id="cd18793">
    <property type="entry name" value="SF2_C_SNF"/>
    <property type="match status" value="1"/>
</dbReference>
<keyword evidence="1" id="KW-0547">Nucleotide-binding</keyword>
<reference evidence="11" key="1">
    <citation type="submission" date="2018-06" db="EMBL/GenBank/DDBJ databases">
        <authorList>
            <person name="Zhirakovskaya E."/>
        </authorList>
    </citation>
    <scope>NUCLEOTIDE SEQUENCE</scope>
</reference>
<dbReference type="HAMAP" id="MF_01821">
    <property type="entry name" value="Helicase_RapA"/>
    <property type="match status" value="1"/>
</dbReference>
<evidence type="ECO:0000256" key="1">
    <source>
        <dbReference type="ARBA" id="ARBA00022741"/>
    </source>
</evidence>
<dbReference type="Pfam" id="PF12137">
    <property type="entry name" value="RapA_C"/>
    <property type="match status" value="1"/>
</dbReference>
<dbReference type="Gene3D" id="2.30.30.140">
    <property type="match status" value="1"/>
</dbReference>
<dbReference type="InterPro" id="IPR000330">
    <property type="entry name" value="SNF2_N"/>
</dbReference>
<keyword evidence="4" id="KW-0067">ATP-binding</keyword>
<dbReference type="Pfam" id="PF00176">
    <property type="entry name" value="SNF2-rel_dom"/>
    <property type="match status" value="1"/>
</dbReference>
<dbReference type="Pfam" id="PF18339">
    <property type="entry name" value="Tudor_1_RapA"/>
    <property type="match status" value="1"/>
</dbReference>
<dbReference type="InterPro" id="IPR027417">
    <property type="entry name" value="P-loop_NTPase"/>
</dbReference>
<dbReference type="EMBL" id="UOFZ01000132">
    <property type="protein sequence ID" value="VAX13729.1"/>
    <property type="molecule type" value="Genomic_DNA"/>
</dbReference>
<keyword evidence="6" id="KW-0238">DNA-binding</keyword>
<dbReference type="CDD" id="cd18011">
    <property type="entry name" value="DEXDc_RapA"/>
    <property type="match status" value="1"/>
</dbReference>
<dbReference type="Gene3D" id="3.30.360.80">
    <property type="match status" value="1"/>
</dbReference>
<evidence type="ECO:0000256" key="7">
    <source>
        <dbReference type="ARBA" id="ARBA00023159"/>
    </source>
</evidence>
<keyword evidence="8" id="KW-0804">Transcription</keyword>
<evidence type="ECO:0000256" key="4">
    <source>
        <dbReference type="ARBA" id="ARBA00022840"/>
    </source>
</evidence>